<dbReference type="PRINTS" id="PR00359">
    <property type="entry name" value="BP450"/>
</dbReference>
<reference evidence="3 4" key="1">
    <citation type="journal article" date="2019" name="Int. J. Syst. Evol. Microbiol.">
        <title>The Global Catalogue of Microorganisms (GCM) 10K type strain sequencing project: providing services to taxonomists for standard genome sequencing and annotation.</title>
        <authorList>
            <consortium name="The Broad Institute Genomics Platform"/>
            <consortium name="The Broad Institute Genome Sequencing Center for Infectious Disease"/>
            <person name="Wu L."/>
            <person name="Ma J."/>
        </authorList>
    </citation>
    <scope>NUCLEOTIDE SEQUENCE [LARGE SCALE GENOMIC DNA]</scope>
    <source>
        <strain evidence="3 4">JCM 15309</strain>
    </source>
</reference>
<evidence type="ECO:0000256" key="2">
    <source>
        <dbReference type="RuleBase" id="RU000461"/>
    </source>
</evidence>
<name>A0ABN2QAH1_9ACTN</name>
<comment type="similarity">
    <text evidence="1 2">Belongs to the cytochrome P450 family.</text>
</comment>
<dbReference type="Proteomes" id="UP001500571">
    <property type="component" value="Unassembled WGS sequence"/>
</dbReference>
<sequence>MNSPADTTAVTDFDHHSATFAERPFEALAELRDTSPVAWSTAHGGFWVITDHEHVVDGLADYATFSSTSGPAIPANPFGTRHIPVAFDPPTHGLYRKVLNEWYSKAEITRREPEIKAMVEQIVAGLAARRSWDFVADLANVSPGAVTLGILGWDPARRLELLDVMTVSMRNQANPDPDVQEQNAQRNVWFREQILGEAEDRRAHPRDDLMTVVATQPVVGGAQLTDEELCDCVVLLLLAGFHTTSGAFTALLAHLQRHPEDRLRLDQDRDLIPDAIEEIIRIYSPATAHARRVTTDTDFGGVRMKEGDWTLFVNMSANHDPDAFPEPEKVELGRNRAKSVAFGWGVHRCLGLHLARLILRLEVEAVFDLLPGYEIDLDRAELSGRMGQGYFYDSMPAHLPGKA</sequence>
<dbReference type="RefSeq" id="WP_344041955.1">
    <property type="nucleotide sequence ID" value="NZ_BAAAPB010000001.1"/>
</dbReference>
<accession>A0ABN2QAH1</accession>
<keyword evidence="2" id="KW-0408">Iron</keyword>
<keyword evidence="2" id="KW-0503">Monooxygenase</keyword>
<dbReference type="InterPro" id="IPR017972">
    <property type="entry name" value="Cyt_P450_CS"/>
</dbReference>
<evidence type="ECO:0000313" key="3">
    <source>
        <dbReference type="EMBL" id="GAA1948353.1"/>
    </source>
</evidence>
<keyword evidence="4" id="KW-1185">Reference proteome</keyword>
<gene>
    <name evidence="3" type="ORF">GCM10009798_04400</name>
</gene>
<dbReference type="InterPro" id="IPR036396">
    <property type="entry name" value="Cyt_P450_sf"/>
</dbReference>
<dbReference type="PANTHER" id="PTHR46696">
    <property type="entry name" value="P450, PUTATIVE (EUROFUNG)-RELATED"/>
    <property type="match status" value="1"/>
</dbReference>
<keyword evidence="2" id="KW-0560">Oxidoreductase</keyword>
<protein>
    <submittedName>
        <fullName evidence="3">Cytochrome P450</fullName>
    </submittedName>
</protein>
<dbReference type="Pfam" id="PF00067">
    <property type="entry name" value="p450"/>
    <property type="match status" value="1"/>
</dbReference>
<dbReference type="Gene3D" id="1.10.630.10">
    <property type="entry name" value="Cytochrome P450"/>
    <property type="match status" value="1"/>
</dbReference>
<evidence type="ECO:0000256" key="1">
    <source>
        <dbReference type="ARBA" id="ARBA00010617"/>
    </source>
</evidence>
<dbReference type="InterPro" id="IPR001128">
    <property type="entry name" value="Cyt_P450"/>
</dbReference>
<organism evidence="3 4">
    <name type="scientific">Nocardioides panacihumi</name>
    <dbReference type="NCBI Taxonomy" id="400774"/>
    <lineage>
        <taxon>Bacteria</taxon>
        <taxon>Bacillati</taxon>
        <taxon>Actinomycetota</taxon>
        <taxon>Actinomycetes</taxon>
        <taxon>Propionibacteriales</taxon>
        <taxon>Nocardioidaceae</taxon>
        <taxon>Nocardioides</taxon>
    </lineage>
</organism>
<dbReference type="PROSITE" id="PS00086">
    <property type="entry name" value="CYTOCHROME_P450"/>
    <property type="match status" value="1"/>
</dbReference>
<keyword evidence="2" id="KW-0349">Heme</keyword>
<dbReference type="PANTHER" id="PTHR46696:SF6">
    <property type="entry name" value="P450, PUTATIVE (EUROFUNG)-RELATED"/>
    <property type="match status" value="1"/>
</dbReference>
<proteinExistence type="inferred from homology"/>
<keyword evidence="2" id="KW-0479">Metal-binding</keyword>
<dbReference type="SUPFAM" id="SSF48264">
    <property type="entry name" value="Cytochrome P450"/>
    <property type="match status" value="1"/>
</dbReference>
<comment type="caution">
    <text evidence="3">The sequence shown here is derived from an EMBL/GenBank/DDBJ whole genome shotgun (WGS) entry which is preliminary data.</text>
</comment>
<dbReference type="InterPro" id="IPR002397">
    <property type="entry name" value="Cyt_P450_B"/>
</dbReference>
<dbReference type="EMBL" id="BAAAPB010000001">
    <property type="protein sequence ID" value="GAA1948353.1"/>
    <property type="molecule type" value="Genomic_DNA"/>
</dbReference>
<evidence type="ECO:0000313" key="4">
    <source>
        <dbReference type="Proteomes" id="UP001500571"/>
    </source>
</evidence>